<dbReference type="EMBL" id="JBGOOL010000122">
    <property type="protein sequence ID" value="MEZ8056010.1"/>
    <property type="molecule type" value="Genomic_DNA"/>
</dbReference>
<sequence length="160" mass="18727">MELLQSVFLQITVAVAIAGISSFITVRLSLSKFRTEKWWEKRVEAYERVLEAFHKAKKYSSEHLDAEYLDSQVSKERDQELIKFSKQAKEEITRVADIGSFLLSTDAMSLINEYQKEKNDSYFLEFHTFQEHAEHDYELVIKYLTKFSALAKVDLKSDQT</sequence>
<accession>A0ABV4KUC8</accession>
<evidence type="ECO:0000313" key="2">
    <source>
        <dbReference type="EMBL" id="MEZ8056010.1"/>
    </source>
</evidence>
<dbReference type="Proteomes" id="UP001569175">
    <property type="component" value="Unassembled WGS sequence"/>
</dbReference>
<organism evidence="2 3">
    <name type="scientific">Vibrio atlanticus</name>
    <dbReference type="NCBI Taxonomy" id="693153"/>
    <lineage>
        <taxon>Bacteria</taxon>
        <taxon>Pseudomonadati</taxon>
        <taxon>Pseudomonadota</taxon>
        <taxon>Gammaproteobacteria</taxon>
        <taxon>Vibrionales</taxon>
        <taxon>Vibrionaceae</taxon>
        <taxon>Vibrio</taxon>
    </lineage>
</organism>
<feature type="transmembrane region" description="Helical" evidence="1">
    <location>
        <begin position="6"/>
        <end position="30"/>
    </location>
</feature>
<keyword evidence="1" id="KW-0812">Transmembrane</keyword>
<keyword evidence="3" id="KW-1185">Reference proteome</keyword>
<name>A0ABV4KUC8_9VIBR</name>
<keyword evidence="1" id="KW-0472">Membrane</keyword>
<evidence type="ECO:0000256" key="1">
    <source>
        <dbReference type="SAM" id="Phobius"/>
    </source>
</evidence>
<keyword evidence="1" id="KW-1133">Transmembrane helix</keyword>
<proteinExistence type="predicted"/>
<evidence type="ECO:0008006" key="4">
    <source>
        <dbReference type="Google" id="ProtNLM"/>
    </source>
</evidence>
<protein>
    <recommendedName>
        <fullName evidence="4">DUF4760 domain-containing protein</fullName>
    </recommendedName>
</protein>
<comment type="caution">
    <text evidence="2">The sequence shown here is derived from an EMBL/GenBank/DDBJ whole genome shotgun (WGS) entry which is preliminary data.</text>
</comment>
<evidence type="ECO:0000313" key="3">
    <source>
        <dbReference type="Proteomes" id="UP001569175"/>
    </source>
</evidence>
<dbReference type="RefSeq" id="WP_133148836.1">
    <property type="nucleotide sequence ID" value="NZ_JBGOOL010000122.1"/>
</dbReference>
<reference evidence="2 3" key="1">
    <citation type="submission" date="2024-06" db="EMBL/GenBank/DDBJ databases">
        <authorList>
            <person name="Steensen K."/>
            <person name="Seneca J."/>
            <person name="Bartlau N."/>
            <person name="Yu A.X."/>
            <person name="Polz M.F."/>
        </authorList>
    </citation>
    <scope>NUCLEOTIDE SEQUENCE [LARGE SCALE GENOMIC DNA]</scope>
    <source>
        <strain evidence="2 3">1F9</strain>
    </source>
</reference>
<gene>
    <name evidence="2" type="ORF">ACED57_23220</name>
</gene>